<dbReference type="PANTHER" id="PTHR11430">
    <property type="entry name" value="LIPOCALIN"/>
    <property type="match status" value="1"/>
</dbReference>
<protein>
    <submittedName>
        <fullName evidence="4">Lipocalin-15, transcript variant X1</fullName>
    </submittedName>
</protein>
<dbReference type="AlphaFoldDB" id="A0A2I0LIE7"/>
<proteinExistence type="inferred from homology"/>
<dbReference type="InParanoid" id="A0A2I0LIE7"/>
<dbReference type="Pfam" id="PF00061">
    <property type="entry name" value="Lipocalin"/>
    <property type="match status" value="1"/>
</dbReference>
<accession>A0A2I0LIE7</accession>
<reference evidence="4 5" key="1">
    <citation type="journal article" date="2013" name="Science">
        <title>Genomic diversity and evolution of the head crest in the rock pigeon.</title>
        <authorList>
            <person name="Shapiro M.D."/>
            <person name="Kronenberg Z."/>
            <person name="Li C."/>
            <person name="Domyan E.T."/>
            <person name="Pan H."/>
            <person name="Campbell M."/>
            <person name="Tan H."/>
            <person name="Huff C.D."/>
            <person name="Hu H."/>
            <person name="Vickrey A.I."/>
            <person name="Nielsen S.C."/>
            <person name="Stringham S.A."/>
            <person name="Hu H."/>
            <person name="Willerslev E."/>
            <person name="Gilbert M.T."/>
            <person name="Yandell M."/>
            <person name="Zhang G."/>
            <person name="Wang J."/>
        </authorList>
    </citation>
    <scope>NUCLEOTIDE SEQUENCE [LARGE SCALE GENOMIC DNA]</scope>
    <source>
        <tissue evidence="4">Blood</tissue>
    </source>
</reference>
<comment type="caution">
    <text evidence="4">The sequence shown here is derived from an EMBL/GenBank/DDBJ whole genome shotgun (WGS) entry which is preliminary data.</text>
</comment>
<dbReference type="EMBL" id="AKCR02000395">
    <property type="protein sequence ID" value="PKK17199.1"/>
    <property type="molecule type" value="Genomic_DNA"/>
</dbReference>
<dbReference type="GO" id="GO:0036094">
    <property type="term" value="F:small molecule binding"/>
    <property type="evidence" value="ECO:0007669"/>
    <property type="project" value="InterPro"/>
</dbReference>
<gene>
    <name evidence="4" type="ORF">A306_00014945</name>
</gene>
<dbReference type="STRING" id="8932.A0A2I0LIE7"/>
<organism evidence="4 5">
    <name type="scientific">Columba livia</name>
    <name type="common">Rock dove</name>
    <dbReference type="NCBI Taxonomy" id="8932"/>
    <lineage>
        <taxon>Eukaryota</taxon>
        <taxon>Metazoa</taxon>
        <taxon>Chordata</taxon>
        <taxon>Craniata</taxon>
        <taxon>Vertebrata</taxon>
        <taxon>Euteleostomi</taxon>
        <taxon>Archelosauria</taxon>
        <taxon>Archosauria</taxon>
        <taxon>Dinosauria</taxon>
        <taxon>Saurischia</taxon>
        <taxon>Theropoda</taxon>
        <taxon>Coelurosauria</taxon>
        <taxon>Aves</taxon>
        <taxon>Neognathae</taxon>
        <taxon>Neoaves</taxon>
        <taxon>Columbimorphae</taxon>
        <taxon>Columbiformes</taxon>
        <taxon>Columbidae</taxon>
        <taxon>Columba</taxon>
    </lineage>
</organism>
<keyword evidence="5" id="KW-1185">Reference proteome</keyword>
<dbReference type="InterPro" id="IPR002345">
    <property type="entry name" value="Lipocalin"/>
</dbReference>
<dbReference type="InterPro" id="IPR012674">
    <property type="entry name" value="Calycin"/>
</dbReference>
<dbReference type="Proteomes" id="UP000053872">
    <property type="component" value="Unassembled WGS sequence"/>
</dbReference>
<name>A0A2I0LIE7_COLLI</name>
<sequence>MSWCHSTGDILPQFAGTWHVTAVVANCSVFMKMKDQMKSSIATFSFTPEGDLLMKLAMPTLDKCQKFELLFQQTGQAGHYVDAQEKKDLRVVETDYSSYAIVRELHHSGQELNAALQLLSGCHEWGQAPRATVGREPLAGQGLGSPPPLGSPHWHPTCRQPRNSI</sequence>
<evidence type="ECO:0000256" key="1">
    <source>
        <dbReference type="ARBA" id="ARBA00006889"/>
    </source>
</evidence>
<evidence type="ECO:0000256" key="2">
    <source>
        <dbReference type="SAM" id="MobiDB-lite"/>
    </source>
</evidence>
<evidence type="ECO:0000313" key="5">
    <source>
        <dbReference type="Proteomes" id="UP000053872"/>
    </source>
</evidence>
<dbReference type="SUPFAM" id="SSF50814">
    <property type="entry name" value="Lipocalins"/>
    <property type="match status" value="1"/>
</dbReference>
<comment type="similarity">
    <text evidence="1">Belongs to the calycin superfamily. Lipocalin family.</text>
</comment>
<dbReference type="InterPro" id="IPR000566">
    <property type="entry name" value="Lipocln_cytosolic_FA-bd_dom"/>
</dbReference>
<evidence type="ECO:0000259" key="3">
    <source>
        <dbReference type="Pfam" id="PF00061"/>
    </source>
</evidence>
<dbReference type="Gene3D" id="2.40.128.20">
    <property type="match status" value="1"/>
</dbReference>
<evidence type="ECO:0000313" key="4">
    <source>
        <dbReference type="EMBL" id="PKK17199.1"/>
    </source>
</evidence>
<feature type="domain" description="Lipocalin/cytosolic fatty-acid binding" evidence="3">
    <location>
        <begin position="15"/>
        <end position="102"/>
    </location>
</feature>
<dbReference type="PANTHER" id="PTHR11430:SF77">
    <property type="entry name" value="LIPOCALIN-LIKE 1 PROTEIN"/>
    <property type="match status" value="1"/>
</dbReference>
<dbReference type="FunCoup" id="A0A2I0LIE7">
    <property type="interactions" value="2"/>
</dbReference>
<feature type="region of interest" description="Disordered" evidence="2">
    <location>
        <begin position="135"/>
        <end position="165"/>
    </location>
</feature>